<organism evidence="1 2">
    <name type="scientific">Mucilaginibacter limnophilus</name>
    <dbReference type="NCBI Taxonomy" id="1932778"/>
    <lineage>
        <taxon>Bacteria</taxon>
        <taxon>Pseudomonadati</taxon>
        <taxon>Bacteroidota</taxon>
        <taxon>Sphingobacteriia</taxon>
        <taxon>Sphingobacteriales</taxon>
        <taxon>Sphingobacteriaceae</taxon>
        <taxon>Mucilaginibacter</taxon>
    </lineage>
</organism>
<evidence type="ECO:0000313" key="1">
    <source>
        <dbReference type="EMBL" id="RVU01104.1"/>
    </source>
</evidence>
<name>A0A437MTW0_9SPHI</name>
<dbReference type="RefSeq" id="WP_127704815.1">
    <property type="nucleotide sequence ID" value="NZ_SACK01000003.1"/>
</dbReference>
<protein>
    <submittedName>
        <fullName evidence="1">Uncharacterized protein</fullName>
    </submittedName>
</protein>
<dbReference type="AlphaFoldDB" id="A0A437MTW0"/>
<comment type="caution">
    <text evidence="1">The sequence shown here is derived from an EMBL/GenBank/DDBJ whole genome shotgun (WGS) entry which is preliminary data.</text>
</comment>
<keyword evidence="2" id="KW-1185">Reference proteome</keyword>
<evidence type="ECO:0000313" key="2">
    <source>
        <dbReference type="Proteomes" id="UP000282759"/>
    </source>
</evidence>
<dbReference type="Proteomes" id="UP000282759">
    <property type="component" value="Unassembled WGS sequence"/>
</dbReference>
<gene>
    <name evidence="1" type="ORF">EOD41_10850</name>
</gene>
<reference evidence="1 2" key="1">
    <citation type="submission" date="2019-01" db="EMBL/GenBank/DDBJ databases">
        <authorList>
            <person name="Chen W.-M."/>
        </authorList>
    </citation>
    <scope>NUCLEOTIDE SEQUENCE [LARGE SCALE GENOMIC DNA]</scope>
    <source>
        <strain evidence="1 2">YBJ-36</strain>
    </source>
</reference>
<sequence>MITELPMEVRLHSWWKTNDDTDRLFVITSIPINWTVSNQVFYPRVELLEYGFDEPNKIDTGIFIEQFKSGRIKPVNVFPRALSER</sequence>
<accession>A0A437MTW0</accession>
<dbReference type="EMBL" id="SACK01000003">
    <property type="protein sequence ID" value="RVU01104.1"/>
    <property type="molecule type" value="Genomic_DNA"/>
</dbReference>
<proteinExistence type="predicted"/>